<reference evidence="3" key="1">
    <citation type="journal article" date="2019" name="Int. J. Syst. Evol. Microbiol.">
        <title>The Global Catalogue of Microorganisms (GCM) 10K type strain sequencing project: providing services to taxonomists for standard genome sequencing and annotation.</title>
        <authorList>
            <consortium name="The Broad Institute Genomics Platform"/>
            <consortium name="The Broad Institute Genome Sequencing Center for Infectious Disease"/>
            <person name="Wu L."/>
            <person name="Ma J."/>
        </authorList>
    </citation>
    <scope>NUCLEOTIDE SEQUENCE [LARGE SCALE GENOMIC DNA]</scope>
    <source>
        <strain evidence="3">CGMCC 4.1469</strain>
    </source>
</reference>
<evidence type="ECO:0000313" key="3">
    <source>
        <dbReference type="Proteomes" id="UP001596067"/>
    </source>
</evidence>
<sequence length="133" mass="14353">MTTRYTWRGPFTDDELDALHAEGFGHAAQAVAWRARLERHSLGWVCARPADGGALTGFVNVAWDGGGHAFLLDTVVATTARRTGVGSRLVAAAVDGARAAGCEWLHVDFEPDLRAYYLDACGFRSTDAGLFRL</sequence>
<organism evidence="2 3">
    <name type="scientific">Kitasatospora aburaviensis</name>
    <dbReference type="NCBI Taxonomy" id="67265"/>
    <lineage>
        <taxon>Bacteria</taxon>
        <taxon>Bacillati</taxon>
        <taxon>Actinomycetota</taxon>
        <taxon>Actinomycetes</taxon>
        <taxon>Kitasatosporales</taxon>
        <taxon>Streptomycetaceae</taxon>
        <taxon>Kitasatospora</taxon>
    </lineage>
</organism>
<dbReference type="Gene3D" id="3.40.630.30">
    <property type="match status" value="1"/>
</dbReference>
<evidence type="ECO:0000313" key="2">
    <source>
        <dbReference type="EMBL" id="MFC5889466.1"/>
    </source>
</evidence>
<proteinExistence type="predicted"/>
<dbReference type="InterPro" id="IPR016181">
    <property type="entry name" value="Acyl_CoA_acyltransferase"/>
</dbReference>
<dbReference type="RefSeq" id="WP_313762148.1">
    <property type="nucleotide sequence ID" value="NZ_JBHSOD010000057.1"/>
</dbReference>
<dbReference type="PROSITE" id="PS51186">
    <property type="entry name" value="GNAT"/>
    <property type="match status" value="1"/>
</dbReference>
<keyword evidence="2" id="KW-0012">Acyltransferase</keyword>
<dbReference type="InterPro" id="IPR000182">
    <property type="entry name" value="GNAT_dom"/>
</dbReference>
<dbReference type="EMBL" id="JBHSOD010000057">
    <property type="protein sequence ID" value="MFC5889466.1"/>
    <property type="molecule type" value="Genomic_DNA"/>
</dbReference>
<dbReference type="EC" id="2.3.1.-" evidence="2"/>
<dbReference type="GO" id="GO:0016746">
    <property type="term" value="F:acyltransferase activity"/>
    <property type="evidence" value="ECO:0007669"/>
    <property type="project" value="UniProtKB-KW"/>
</dbReference>
<evidence type="ECO:0000259" key="1">
    <source>
        <dbReference type="PROSITE" id="PS51186"/>
    </source>
</evidence>
<feature type="domain" description="N-acetyltransferase" evidence="1">
    <location>
        <begin position="1"/>
        <end position="133"/>
    </location>
</feature>
<protein>
    <submittedName>
        <fullName evidence="2">GNAT family N-acetyltransferase</fullName>
        <ecNumber evidence="2">2.3.1.-</ecNumber>
    </submittedName>
</protein>
<dbReference type="SUPFAM" id="SSF55729">
    <property type="entry name" value="Acyl-CoA N-acyltransferases (Nat)"/>
    <property type="match status" value="1"/>
</dbReference>
<dbReference type="Proteomes" id="UP001596067">
    <property type="component" value="Unassembled WGS sequence"/>
</dbReference>
<accession>A0ABW1F5J8</accession>
<dbReference type="Pfam" id="PF00583">
    <property type="entry name" value="Acetyltransf_1"/>
    <property type="match status" value="1"/>
</dbReference>
<keyword evidence="3" id="KW-1185">Reference proteome</keyword>
<keyword evidence="2" id="KW-0808">Transferase</keyword>
<comment type="caution">
    <text evidence="2">The sequence shown here is derived from an EMBL/GenBank/DDBJ whole genome shotgun (WGS) entry which is preliminary data.</text>
</comment>
<name>A0ABW1F5J8_9ACTN</name>
<gene>
    <name evidence="2" type="ORF">ACFP0N_31320</name>
</gene>